<feature type="region of interest" description="Disordered" evidence="1">
    <location>
        <begin position="1"/>
        <end position="72"/>
    </location>
</feature>
<dbReference type="PANTHER" id="PTHR35895:SF2">
    <property type="match status" value="1"/>
</dbReference>
<evidence type="ECO:0000256" key="2">
    <source>
        <dbReference type="SAM" id="Phobius"/>
    </source>
</evidence>
<feature type="compositionally biased region" description="Basic and acidic residues" evidence="1">
    <location>
        <begin position="7"/>
        <end position="37"/>
    </location>
</feature>
<proteinExistence type="predicted"/>
<dbReference type="PANTHER" id="PTHR35895">
    <property type="entry name" value="CHROMOSOME 16, WHOLE GENOME SHOTGUN SEQUENCE"/>
    <property type="match status" value="1"/>
</dbReference>
<dbReference type="AlphaFoldDB" id="A0A6A6WCA0"/>
<protein>
    <submittedName>
        <fullName evidence="3">Uncharacterized protein</fullName>
    </submittedName>
</protein>
<sequence length="479" mass="52720">MPADDINPWKDQAEDRGADETKATLNEQLDHNEKSQNEDMTSQGAMAAGAREGSVHSDQSGSDNSLVKDRNASPMTKKEKIMAHFKRFWIWYAVGIFILLAILLPITFTIIVPRIVQNVIDGNDLPIYSGSLSASTPTSLKMEINTAFHVPLGVKIDPLNLQLYNIETPGYSPFLNLSIPTLHIKRPRTNFTIPMQDIELDDVSELTNWFGQFFLQEQTNLGVRAVPDVSVHLGALHSTNKLDKTLSIPTLQNLKGANIEKLNILVPPDSNGYNINGNLSLPNYSPLSLGLGDLTLNLMSKDLKLGLVHLDNLVLAPGNNTVPFYGNLYLNQFSQNLGALLDGQKEALNGGYIEINATGNTAMVNGQTIPYLQDMLATKTLVFHISVITFLSDVINGILGGDRGSIVDVLSEVLGNQTLIENTLNNFNVSNHIQGNATARGLAKRKIDIRAVMAKNILRWGMRKPSWQGFQERSVNQLD</sequence>
<evidence type="ECO:0000256" key="1">
    <source>
        <dbReference type="SAM" id="MobiDB-lite"/>
    </source>
</evidence>
<dbReference type="InterPro" id="IPR046368">
    <property type="entry name" value="Tag1"/>
</dbReference>
<keyword evidence="2" id="KW-0472">Membrane</keyword>
<keyword evidence="4" id="KW-1185">Reference proteome</keyword>
<dbReference type="Pfam" id="PF12505">
    <property type="entry name" value="DUF3712"/>
    <property type="match status" value="1"/>
</dbReference>
<evidence type="ECO:0000313" key="4">
    <source>
        <dbReference type="Proteomes" id="UP000799437"/>
    </source>
</evidence>
<feature type="transmembrane region" description="Helical" evidence="2">
    <location>
        <begin position="88"/>
        <end position="112"/>
    </location>
</feature>
<feature type="compositionally biased region" description="Polar residues" evidence="1">
    <location>
        <begin position="56"/>
        <end position="65"/>
    </location>
</feature>
<dbReference type="GeneID" id="54489112"/>
<keyword evidence="2" id="KW-1133">Transmembrane helix</keyword>
<dbReference type="OrthoDB" id="10039566at2759"/>
<dbReference type="RefSeq" id="XP_033602913.1">
    <property type="nucleotide sequence ID" value="XM_033748058.1"/>
</dbReference>
<dbReference type="Proteomes" id="UP000799437">
    <property type="component" value="Unassembled WGS sequence"/>
</dbReference>
<dbReference type="InterPro" id="IPR022185">
    <property type="entry name" value="DUF3712"/>
</dbReference>
<reference evidence="3" key="1">
    <citation type="journal article" date="2020" name="Stud. Mycol.">
        <title>101 Dothideomycetes genomes: a test case for predicting lifestyles and emergence of pathogens.</title>
        <authorList>
            <person name="Haridas S."/>
            <person name="Albert R."/>
            <person name="Binder M."/>
            <person name="Bloem J."/>
            <person name="Labutti K."/>
            <person name="Salamov A."/>
            <person name="Andreopoulos B."/>
            <person name="Baker S."/>
            <person name="Barry K."/>
            <person name="Bills G."/>
            <person name="Bluhm B."/>
            <person name="Cannon C."/>
            <person name="Castanera R."/>
            <person name="Culley D."/>
            <person name="Daum C."/>
            <person name="Ezra D."/>
            <person name="Gonzalez J."/>
            <person name="Henrissat B."/>
            <person name="Kuo A."/>
            <person name="Liang C."/>
            <person name="Lipzen A."/>
            <person name="Lutzoni F."/>
            <person name="Magnuson J."/>
            <person name="Mondo S."/>
            <person name="Nolan M."/>
            <person name="Ohm R."/>
            <person name="Pangilinan J."/>
            <person name="Park H.-J."/>
            <person name="Ramirez L."/>
            <person name="Alfaro M."/>
            <person name="Sun H."/>
            <person name="Tritt A."/>
            <person name="Yoshinaga Y."/>
            <person name="Zwiers L.-H."/>
            <person name="Turgeon B."/>
            <person name="Goodwin S."/>
            <person name="Spatafora J."/>
            <person name="Crous P."/>
            <person name="Grigoriev I."/>
        </authorList>
    </citation>
    <scope>NUCLEOTIDE SEQUENCE</scope>
    <source>
        <strain evidence="3">CBS 121739</strain>
    </source>
</reference>
<name>A0A6A6WCA0_9PEZI</name>
<dbReference type="EMBL" id="ML996568">
    <property type="protein sequence ID" value="KAF2760462.1"/>
    <property type="molecule type" value="Genomic_DNA"/>
</dbReference>
<accession>A0A6A6WCA0</accession>
<organism evidence="3 4">
    <name type="scientific">Pseudovirgaria hyperparasitica</name>
    <dbReference type="NCBI Taxonomy" id="470096"/>
    <lineage>
        <taxon>Eukaryota</taxon>
        <taxon>Fungi</taxon>
        <taxon>Dikarya</taxon>
        <taxon>Ascomycota</taxon>
        <taxon>Pezizomycotina</taxon>
        <taxon>Dothideomycetes</taxon>
        <taxon>Dothideomycetes incertae sedis</taxon>
        <taxon>Acrospermales</taxon>
        <taxon>Acrospermaceae</taxon>
        <taxon>Pseudovirgaria</taxon>
    </lineage>
</organism>
<gene>
    <name evidence="3" type="ORF">EJ05DRAFT_508992</name>
</gene>
<dbReference type="GO" id="GO:0000329">
    <property type="term" value="C:fungal-type vacuole membrane"/>
    <property type="evidence" value="ECO:0007669"/>
    <property type="project" value="InterPro"/>
</dbReference>
<keyword evidence="2" id="KW-0812">Transmembrane</keyword>
<evidence type="ECO:0000313" key="3">
    <source>
        <dbReference type="EMBL" id="KAF2760462.1"/>
    </source>
</evidence>